<dbReference type="InterPro" id="IPR036291">
    <property type="entry name" value="NAD(P)-bd_dom_sf"/>
</dbReference>
<dbReference type="SUPFAM" id="SSF51735">
    <property type="entry name" value="NAD(P)-binding Rossmann-fold domains"/>
    <property type="match status" value="1"/>
</dbReference>
<dbReference type="Gene3D" id="3.40.50.720">
    <property type="entry name" value="NAD(P)-binding Rossmann-like Domain"/>
    <property type="match status" value="1"/>
</dbReference>
<dbReference type="OrthoDB" id="9785845at2"/>
<name>A0A1U7CS03_9BACT</name>
<reference evidence="2" key="1">
    <citation type="submission" date="2016-12" db="EMBL/GenBank/DDBJ databases">
        <title>Comparative genomics of four Isosphaeraceae planctomycetes: a common pool of plasmids and glycoside hydrolase genes.</title>
        <authorList>
            <person name="Ivanova A."/>
        </authorList>
    </citation>
    <scope>NUCLEOTIDE SEQUENCE [LARGE SCALE GENOMIC DNA]</scope>
    <source>
        <strain evidence="2">PX4</strain>
    </source>
</reference>
<gene>
    <name evidence="1" type="ORF">BSF38_03239</name>
</gene>
<organism evidence="1 2">
    <name type="scientific">Paludisphaera borealis</name>
    <dbReference type="NCBI Taxonomy" id="1387353"/>
    <lineage>
        <taxon>Bacteria</taxon>
        <taxon>Pseudomonadati</taxon>
        <taxon>Planctomycetota</taxon>
        <taxon>Planctomycetia</taxon>
        <taxon>Isosphaerales</taxon>
        <taxon>Isosphaeraceae</taxon>
        <taxon>Paludisphaera</taxon>
    </lineage>
</organism>
<dbReference type="KEGG" id="pbor:BSF38_03239"/>
<evidence type="ECO:0008006" key="3">
    <source>
        <dbReference type="Google" id="ProtNLM"/>
    </source>
</evidence>
<dbReference type="AlphaFoldDB" id="A0A1U7CS03"/>
<evidence type="ECO:0000313" key="1">
    <source>
        <dbReference type="EMBL" id="APW61712.1"/>
    </source>
</evidence>
<accession>A0A1U7CS03</accession>
<dbReference type="EMBL" id="CP019082">
    <property type="protein sequence ID" value="APW61712.1"/>
    <property type="molecule type" value="Genomic_DNA"/>
</dbReference>
<evidence type="ECO:0000313" key="2">
    <source>
        <dbReference type="Proteomes" id="UP000186309"/>
    </source>
</evidence>
<protein>
    <recommendedName>
        <fullName evidence="3">NAD-dependent epimerase/dehydratase domain-containing protein</fullName>
    </recommendedName>
</protein>
<dbReference type="RefSeq" id="WP_076347278.1">
    <property type="nucleotide sequence ID" value="NZ_CP019082.1"/>
</dbReference>
<keyword evidence="2" id="KW-1185">Reference proteome</keyword>
<dbReference type="Proteomes" id="UP000186309">
    <property type="component" value="Chromosome"/>
</dbReference>
<dbReference type="STRING" id="1387353.BSF38_03239"/>
<proteinExistence type="predicted"/>
<sequence length="342" mass="37228">MNQDVIRDVEDLENRLSTPTEGVLETMARLEGDLIVLGVAGKMGPTLARMARRAADVVGGGRRVIGVARFTDAASEERLQAHGVETIRCDLLDEDGLSRLPDAPNVVYMAGRKFGTTGQEAVTWALNAYLPGPVCRRFRDSRIAAFSTGNVYGLVPVASPSRESDAPAPAGEYAMSCLGRERMFEHFSRTLSIPSALIRLNYATEMRYGVLVDIAQKVRDGLPIDLSVGSFNVIWQGDANANALQTFDHLATPPWLINVTGPEILNVRETAETFGRLFGRSVAFTGAETEQALLSDSGQAFRLFGRPQISADQMIRWIADWLARGGPTLGKPTHFEASDGKF</sequence>